<feature type="domain" description="HTH lysR-type" evidence="5">
    <location>
        <begin position="1"/>
        <end position="60"/>
    </location>
</feature>
<evidence type="ECO:0000256" key="3">
    <source>
        <dbReference type="ARBA" id="ARBA00023125"/>
    </source>
</evidence>
<name>A0ABX7GTY2_9GAMM</name>
<dbReference type="Gene3D" id="1.10.10.10">
    <property type="entry name" value="Winged helix-like DNA-binding domain superfamily/Winged helix DNA-binding domain"/>
    <property type="match status" value="1"/>
</dbReference>
<accession>A0ABX7GTY2</accession>
<evidence type="ECO:0000256" key="1">
    <source>
        <dbReference type="ARBA" id="ARBA00009437"/>
    </source>
</evidence>
<dbReference type="Proteomes" id="UP000663181">
    <property type="component" value="Chromosome"/>
</dbReference>
<dbReference type="InterPro" id="IPR036388">
    <property type="entry name" value="WH-like_DNA-bd_sf"/>
</dbReference>
<dbReference type="InterPro" id="IPR058163">
    <property type="entry name" value="LysR-type_TF_proteobact-type"/>
</dbReference>
<evidence type="ECO:0000259" key="5">
    <source>
        <dbReference type="PROSITE" id="PS50931"/>
    </source>
</evidence>
<dbReference type="SUPFAM" id="SSF46785">
    <property type="entry name" value="Winged helix' DNA-binding domain"/>
    <property type="match status" value="1"/>
</dbReference>
<dbReference type="Gene3D" id="3.40.190.290">
    <property type="match status" value="1"/>
</dbReference>
<evidence type="ECO:0000313" key="7">
    <source>
        <dbReference type="Proteomes" id="UP000663181"/>
    </source>
</evidence>
<sequence>MASNLTELNAVVAVSVHRNFRRAAAELGMSPSALSHAIAALEQRIGVRLFHRTTRSVSLSQAGEQFLARVQPALREIGAAMDAINDYRDKPTGTLRINTSEGAARMMLAPMVFEFMRRYPDMKVDIVTEGKLVDIVADGFDAGIRAAEDVPQDMIAVPCTPPLRFAVVGSPAYFANRKKPRVPADLLAHNCVRSRYPSGAIYKWEFEKRGEEQEIDAKGSLTLDNHNLMIEAALEGVGLIWTSEWAVAEHIAAGRLIRVLGDWSPAYPGLCLYYPGHRHVPAGLRAFIAVIREVMLTWGEKSPRRKKAH</sequence>
<keyword evidence="4" id="KW-0804">Transcription</keyword>
<dbReference type="CDD" id="cd08474">
    <property type="entry name" value="PBP2_CrgA_like_5"/>
    <property type="match status" value="1"/>
</dbReference>
<dbReference type="PRINTS" id="PR00039">
    <property type="entry name" value="HTHLYSR"/>
</dbReference>
<evidence type="ECO:0000256" key="4">
    <source>
        <dbReference type="ARBA" id="ARBA00023163"/>
    </source>
</evidence>
<dbReference type="InterPro" id="IPR036390">
    <property type="entry name" value="WH_DNA-bd_sf"/>
</dbReference>
<dbReference type="PANTHER" id="PTHR30537">
    <property type="entry name" value="HTH-TYPE TRANSCRIPTIONAL REGULATOR"/>
    <property type="match status" value="1"/>
</dbReference>
<comment type="similarity">
    <text evidence="1">Belongs to the LysR transcriptional regulatory family.</text>
</comment>
<dbReference type="PROSITE" id="PS50931">
    <property type="entry name" value="HTH_LYSR"/>
    <property type="match status" value="1"/>
</dbReference>
<dbReference type="SUPFAM" id="SSF53850">
    <property type="entry name" value="Periplasmic binding protein-like II"/>
    <property type="match status" value="1"/>
</dbReference>
<evidence type="ECO:0000256" key="2">
    <source>
        <dbReference type="ARBA" id="ARBA00023015"/>
    </source>
</evidence>
<keyword evidence="3" id="KW-0238">DNA-binding</keyword>
<keyword evidence="7" id="KW-1185">Reference proteome</keyword>
<dbReference type="Pfam" id="PF03466">
    <property type="entry name" value="LysR_substrate"/>
    <property type="match status" value="1"/>
</dbReference>
<proteinExistence type="inferred from homology"/>
<dbReference type="InterPro" id="IPR005119">
    <property type="entry name" value="LysR_subst-bd"/>
</dbReference>
<reference evidence="6 7" key="1">
    <citation type="submission" date="2020-10" db="EMBL/GenBank/DDBJ databases">
        <title>Phylogeny of dyella-like bacteria.</title>
        <authorList>
            <person name="Fu J."/>
        </authorList>
    </citation>
    <scope>NUCLEOTIDE SEQUENCE [LARGE SCALE GENOMIC DNA]</scope>
    <source>
        <strain evidence="6 7">DHOB09</strain>
    </source>
</reference>
<dbReference type="PANTHER" id="PTHR30537:SF1">
    <property type="entry name" value="HTH-TYPE TRANSCRIPTIONAL REGULATOR PGRR"/>
    <property type="match status" value="1"/>
</dbReference>
<dbReference type="InterPro" id="IPR000847">
    <property type="entry name" value="LysR_HTH_N"/>
</dbReference>
<dbReference type="EMBL" id="CP064030">
    <property type="protein sequence ID" value="QRN53856.1"/>
    <property type="molecule type" value="Genomic_DNA"/>
</dbReference>
<dbReference type="Pfam" id="PF00126">
    <property type="entry name" value="HTH_1"/>
    <property type="match status" value="1"/>
</dbReference>
<gene>
    <name evidence="6" type="ORF">ISN74_00070</name>
</gene>
<protein>
    <submittedName>
        <fullName evidence="6">LysR family transcriptional regulator</fullName>
    </submittedName>
</protein>
<organism evidence="6 7">
    <name type="scientific">Dyella caseinilytica</name>
    <dbReference type="NCBI Taxonomy" id="1849581"/>
    <lineage>
        <taxon>Bacteria</taxon>
        <taxon>Pseudomonadati</taxon>
        <taxon>Pseudomonadota</taxon>
        <taxon>Gammaproteobacteria</taxon>
        <taxon>Lysobacterales</taxon>
        <taxon>Rhodanobacteraceae</taxon>
        <taxon>Dyella</taxon>
    </lineage>
</organism>
<keyword evidence="2" id="KW-0805">Transcription regulation</keyword>
<evidence type="ECO:0000313" key="6">
    <source>
        <dbReference type="EMBL" id="QRN53856.1"/>
    </source>
</evidence>
<dbReference type="RefSeq" id="WP_188796162.1">
    <property type="nucleotide sequence ID" value="NZ_BMIZ01000001.1"/>
</dbReference>